<evidence type="ECO:0000256" key="1">
    <source>
        <dbReference type="ARBA" id="ARBA00023002"/>
    </source>
</evidence>
<accession>A0ABW7FYW6</accession>
<gene>
    <name evidence="3" type="ORF">ACG0Z6_14820</name>
</gene>
<organism evidence="3 4">
    <name type="scientific">Roseateles rivi</name>
    <dbReference type="NCBI Taxonomy" id="3299028"/>
    <lineage>
        <taxon>Bacteria</taxon>
        <taxon>Pseudomonadati</taxon>
        <taxon>Pseudomonadota</taxon>
        <taxon>Betaproteobacteria</taxon>
        <taxon>Burkholderiales</taxon>
        <taxon>Sphaerotilaceae</taxon>
        <taxon>Roseateles</taxon>
    </lineage>
</organism>
<dbReference type="InterPro" id="IPR002563">
    <property type="entry name" value="Flavin_Rdtase-like_dom"/>
</dbReference>
<dbReference type="GO" id="GO:0016491">
    <property type="term" value="F:oxidoreductase activity"/>
    <property type="evidence" value="ECO:0007669"/>
    <property type="project" value="UniProtKB-KW"/>
</dbReference>
<comment type="caution">
    <text evidence="3">The sequence shown here is derived from an EMBL/GenBank/DDBJ whole genome shotgun (WGS) entry which is preliminary data.</text>
</comment>
<proteinExistence type="predicted"/>
<dbReference type="EMBL" id="JBIGHZ010000005">
    <property type="protein sequence ID" value="MFG6449498.1"/>
    <property type="molecule type" value="Genomic_DNA"/>
</dbReference>
<evidence type="ECO:0000259" key="2">
    <source>
        <dbReference type="SMART" id="SM00903"/>
    </source>
</evidence>
<feature type="domain" description="Flavin reductase like" evidence="2">
    <location>
        <begin position="7"/>
        <end position="155"/>
    </location>
</feature>
<sequence length="159" mass="17247">MSLRAAMGAYATGVTVVTTRTHTGRAVGLTVNSLASLSLDPPLLLWSLSNRSPNRQAFRTASHFGVNVLGLHQETLARRFADPSVADKFEQVPLLELPEPAALHAPLLHGALAHFVCQCRDAIETGDHTLFIGRIEFHQRSQGEPLVFHSGQFTALCTP</sequence>
<dbReference type="Gene3D" id="2.30.110.10">
    <property type="entry name" value="Electron Transport, Fmn-binding Protein, Chain A"/>
    <property type="match status" value="1"/>
</dbReference>
<evidence type="ECO:0000313" key="3">
    <source>
        <dbReference type="EMBL" id="MFG6449498.1"/>
    </source>
</evidence>
<name>A0ABW7FYW6_9BURK</name>
<dbReference type="Pfam" id="PF01613">
    <property type="entry name" value="Flavin_Reduct"/>
    <property type="match status" value="1"/>
</dbReference>
<keyword evidence="1 3" id="KW-0560">Oxidoreductase</keyword>
<reference evidence="3 4" key="1">
    <citation type="submission" date="2024-08" db="EMBL/GenBank/DDBJ databases">
        <authorList>
            <person name="Lu H."/>
        </authorList>
    </citation>
    <scope>NUCLEOTIDE SEQUENCE [LARGE SCALE GENOMIC DNA]</scope>
    <source>
        <strain evidence="3 4">BYS180W</strain>
    </source>
</reference>
<dbReference type="PANTHER" id="PTHR30466:SF1">
    <property type="entry name" value="FMN REDUCTASE (NADH) RUTF"/>
    <property type="match status" value="1"/>
</dbReference>
<dbReference type="EC" id="1.-.-.-" evidence="3"/>
<dbReference type="InterPro" id="IPR050268">
    <property type="entry name" value="NADH-dep_flavin_reductase"/>
</dbReference>
<evidence type="ECO:0000313" key="4">
    <source>
        <dbReference type="Proteomes" id="UP001606099"/>
    </source>
</evidence>
<dbReference type="PANTHER" id="PTHR30466">
    <property type="entry name" value="FLAVIN REDUCTASE"/>
    <property type="match status" value="1"/>
</dbReference>
<dbReference type="InterPro" id="IPR012349">
    <property type="entry name" value="Split_barrel_FMN-bd"/>
</dbReference>
<protein>
    <submittedName>
        <fullName evidence="3">Flavin reductase family protein</fullName>
        <ecNumber evidence="3">1.-.-.-</ecNumber>
    </submittedName>
</protein>
<dbReference type="SMART" id="SM00903">
    <property type="entry name" value="Flavin_Reduct"/>
    <property type="match status" value="1"/>
</dbReference>
<dbReference type="Proteomes" id="UP001606099">
    <property type="component" value="Unassembled WGS sequence"/>
</dbReference>
<dbReference type="SUPFAM" id="SSF50475">
    <property type="entry name" value="FMN-binding split barrel"/>
    <property type="match status" value="1"/>
</dbReference>
<dbReference type="RefSeq" id="WP_394462736.1">
    <property type="nucleotide sequence ID" value="NZ_JBIGHZ010000005.1"/>
</dbReference>
<keyword evidence="4" id="KW-1185">Reference proteome</keyword>